<dbReference type="Pfam" id="PF01636">
    <property type="entry name" value="APH"/>
    <property type="match status" value="1"/>
</dbReference>
<sequence>MQHILGDDWIIESAGGSTGEAYYAQSKHKRLFLKRNSSPFLAVLSAQGIVPKLVWTKRMENGDVITAQEWLDGNELNPEVLQHPKVAELLGRIHHSAELLDMLTRIGKKPLQPAALVKDLRRDYQTLANEKLSLLVIERALEYMETHLHIVEGIKPVVCHCDLNHNNWMITDRGELYLIDWDNAEIADPAIDLSLLFKRYIPREDWDKWLAFYGEVNDEELTVRMYWYMFYELLTSLNHIQTVTEQTEKLEELQEILNQAMKKRDIAK</sequence>
<gene>
    <name evidence="2" type="ORF">DES38_11448</name>
</gene>
<keyword evidence="2" id="KW-0808">Transferase</keyword>
<name>A0A2V3W7G5_9BACI</name>
<dbReference type="PANTHER" id="PTHR40086">
    <property type="entry name" value="PHOSPHOTRANSFERASE YTMP-RELATED"/>
    <property type="match status" value="1"/>
</dbReference>
<comment type="caution">
    <text evidence="2">The sequence shown here is derived from an EMBL/GenBank/DDBJ whole genome shotgun (WGS) entry which is preliminary data.</text>
</comment>
<dbReference type="InterPro" id="IPR011009">
    <property type="entry name" value="Kinase-like_dom_sf"/>
</dbReference>
<proteinExistence type="predicted"/>
<dbReference type="SUPFAM" id="SSF56112">
    <property type="entry name" value="Protein kinase-like (PK-like)"/>
    <property type="match status" value="1"/>
</dbReference>
<keyword evidence="3" id="KW-1185">Reference proteome</keyword>
<dbReference type="EMBL" id="QJJR01000014">
    <property type="protein sequence ID" value="PXW88185.1"/>
    <property type="molecule type" value="Genomic_DNA"/>
</dbReference>
<dbReference type="AlphaFoldDB" id="A0A2V3W7G5"/>
<reference evidence="2 3" key="1">
    <citation type="submission" date="2018-05" db="EMBL/GenBank/DDBJ databases">
        <title>Genomic Encyclopedia of Type Strains, Phase IV (KMG-IV): sequencing the most valuable type-strain genomes for metagenomic binning, comparative biology and taxonomic classification.</title>
        <authorList>
            <person name="Goeker M."/>
        </authorList>
    </citation>
    <scope>NUCLEOTIDE SEQUENCE [LARGE SCALE GENOMIC DNA]</scope>
    <source>
        <strain evidence="2 3">DSM 22440</strain>
    </source>
</reference>
<evidence type="ECO:0000313" key="3">
    <source>
        <dbReference type="Proteomes" id="UP000247922"/>
    </source>
</evidence>
<feature type="domain" description="Aminoglycoside phosphotransferase" evidence="1">
    <location>
        <begin position="14"/>
        <end position="217"/>
    </location>
</feature>
<dbReference type="Gene3D" id="3.90.1200.10">
    <property type="match status" value="1"/>
</dbReference>
<organism evidence="2 3">
    <name type="scientific">Streptohalobacillus salinus</name>
    <dbReference type="NCBI Taxonomy" id="621096"/>
    <lineage>
        <taxon>Bacteria</taxon>
        <taxon>Bacillati</taxon>
        <taxon>Bacillota</taxon>
        <taxon>Bacilli</taxon>
        <taxon>Bacillales</taxon>
        <taxon>Bacillaceae</taxon>
        <taxon>Streptohalobacillus</taxon>
    </lineage>
</organism>
<accession>A0A2V3W7G5</accession>
<dbReference type="OrthoDB" id="3171511at2"/>
<evidence type="ECO:0000259" key="1">
    <source>
        <dbReference type="Pfam" id="PF01636"/>
    </source>
</evidence>
<dbReference type="GO" id="GO:0016301">
    <property type="term" value="F:kinase activity"/>
    <property type="evidence" value="ECO:0007669"/>
    <property type="project" value="UniProtKB-KW"/>
</dbReference>
<protein>
    <submittedName>
        <fullName evidence="2">Thiamine kinase-like enzyme</fullName>
    </submittedName>
</protein>
<dbReference type="Proteomes" id="UP000247922">
    <property type="component" value="Unassembled WGS sequence"/>
</dbReference>
<dbReference type="InterPro" id="IPR052077">
    <property type="entry name" value="CcrZ_PhaseVar_Mediator"/>
</dbReference>
<dbReference type="RefSeq" id="WP_110252001.1">
    <property type="nucleotide sequence ID" value="NZ_QJJR01000014.1"/>
</dbReference>
<evidence type="ECO:0000313" key="2">
    <source>
        <dbReference type="EMBL" id="PXW88185.1"/>
    </source>
</evidence>
<dbReference type="InterPro" id="IPR002575">
    <property type="entry name" value="Aminoglycoside_PTrfase"/>
</dbReference>
<keyword evidence="2" id="KW-0418">Kinase</keyword>
<dbReference type="PANTHER" id="PTHR40086:SF1">
    <property type="entry name" value="CELL CYCLE REGULATOR CCRZ"/>
    <property type="match status" value="1"/>
</dbReference>